<dbReference type="Proteomes" id="UP001595384">
    <property type="component" value="Unassembled WGS sequence"/>
</dbReference>
<evidence type="ECO:0000313" key="2">
    <source>
        <dbReference type="Proteomes" id="UP001595384"/>
    </source>
</evidence>
<keyword evidence="2" id="KW-1185">Reference proteome</keyword>
<name>A0ABV7C8L5_9VIBR</name>
<protein>
    <submittedName>
        <fullName evidence="1">Uncharacterized protein</fullName>
    </submittedName>
</protein>
<organism evidence="1 2">
    <name type="scientific">Vibrio zhugei</name>
    <dbReference type="NCBI Taxonomy" id="2479546"/>
    <lineage>
        <taxon>Bacteria</taxon>
        <taxon>Pseudomonadati</taxon>
        <taxon>Pseudomonadota</taxon>
        <taxon>Gammaproteobacteria</taxon>
        <taxon>Vibrionales</taxon>
        <taxon>Vibrionaceae</taxon>
        <taxon>Vibrio</taxon>
    </lineage>
</organism>
<sequence>MNIDKAKKRIAKQVAKGFKGYPMVSIAYFGLKPDFATQVRVQFIAEEGGEPQEQKLSSSTDVRNDETIQTVIVKILERTQAVSVMEVAGVASLSEAQ</sequence>
<reference evidence="2" key="1">
    <citation type="journal article" date="2019" name="Int. J. Syst. Evol. Microbiol.">
        <title>The Global Catalogue of Microorganisms (GCM) 10K type strain sequencing project: providing services to taxonomists for standard genome sequencing and annotation.</title>
        <authorList>
            <consortium name="The Broad Institute Genomics Platform"/>
            <consortium name="The Broad Institute Genome Sequencing Center for Infectious Disease"/>
            <person name="Wu L."/>
            <person name="Ma J."/>
        </authorList>
    </citation>
    <scope>NUCLEOTIDE SEQUENCE [LARGE SCALE GENOMIC DNA]</scope>
    <source>
        <strain evidence="2">KCTC 62784</strain>
    </source>
</reference>
<accession>A0ABV7C8L5</accession>
<gene>
    <name evidence="1" type="ORF">ACFODT_11185</name>
</gene>
<comment type="caution">
    <text evidence="1">The sequence shown here is derived from an EMBL/GenBank/DDBJ whole genome shotgun (WGS) entry which is preliminary data.</text>
</comment>
<dbReference type="RefSeq" id="WP_123015797.1">
    <property type="nucleotide sequence ID" value="NZ_AP024911.1"/>
</dbReference>
<proteinExistence type="predicted"/>
<evidence type="ECO:0000313" key="1">
    <source>
        <dbReference type="EMBL" id="MFC3024387.1"/>
    </source>
</evidence>
<dbReference type="EMBL" id="JBHRSE010000069">
    <property type="protein sequence ID" value="MFC3024387.1"/>
    <property type="molecule type" value="Genomic_DNA"/>
</dbReference>